<dbReference type="RefSeq" id="WP_101640081.1">
    <property type="nucleotide sequence ID" value="NZ_PGUY01000007.1"/>
</dbReference>
<sequence length="66" mass="7627">MRKQSPLFMAVIYLGLGILFTVFATQNVSQTGWGFFSYFLVFLATLDFASAIRMFALYFKLRKLTK</sequence>
<keyword evidence="1" id="KW-0472">Membrane</keyword>
<protein>
    <submittedName>
        <fullName evidence="2">DUF4305 domain-containing protein</fullName>
    </submittedName>
</protein>
<reference evidence="2 3" key="1">
    <citation type="submission" date="2017-11" db="EMBL/GenBank/DDBJ databases">
        <title>Comparitive Functional Genomics of Dry Heat Resistant strains isolated from the Viking Spacecraft.</title>
        <authorList>
            <person name="Seuylemezian A."/>
            <person name="Cooper K."/>
            <person name="Vaishampayan P."/>
        </authorList>
    </citation>
    <scope>NUCLEOTIDE SEQUENCE [LARGE SCALE GENOMIC DNA]</scope>
    <source>
        <strain evidence="2 3">V1-29</strain>
    </source>
</reference>
<proteinExistence type="predicted"/>
<keyword evidence="1" id="KW-0812">Transmembrane</keyword>
<feature type="transmembrane region" description="Helical" evidence="1">
    <location>
        <begin position="36"/>
        <end position="59"/>
    </location>
</feature>
<feature type="transmembrane region" description="Helical" evidence="1">
    <location>
        <begin position="7"/>
        <end position="24"/>
    </location>
</feature>
<keyword evidence="3" id="KW-1185">Reference proteome</keyword>
<gene>
    <name evidence="2" type="ORF">CUU66_02340</name>
</gene>
<accession>A0A2N5MAT0</accession>
<comment type="caution">
    <text evidence="2">The sequence shown here is derived from an EMBL/GenBank/DDBJ whole genome shotgun (WGS) entry which is preliminary data.</text>
</comment>
<evidence type="ECO:0000256" key="1">
    <source>
        <dbReference type="SAM" id="Phobius"/>
    </source>
</evidence>
<dbReference type="OrthoDB" id="2355666at2"/>
<keyword evidence="1" id="KW-1133">Transmembrane helix</keyword>
<dbReference type="InterPro" id="IPR025426">
    <property type="entry name" value="DUF4305"/>
</dbReference>
<name>A0A2N5MAT0_9BACI</name>
<dbReference type="Proteomes" id="UP000234748">
    <property type="component" value="Unassembled WGS sequence"/>
</dbReference>
<evidence type="ECO:0000313" key="2">
    <source>
        <dbReference type="EMBL" id="PLT31437.1"/>
    </source>
</evidence>
<organism evidence="2 3">
    <name type="scientific">Peribacillus deserti</name>
    <dbReference type="NCBI Taxonomy" id="673318"/>
    <lineage>
        <taxon>Bacteria</taxon>
        <taxon>Bacillati</taxon>
        <taxon>Bacillota</taxon>
        <taxon>Bacilli</taxon>
        <taxon>Bacillales</taxon>
        <taxon>Bacillaceae</taxon>
        <taxon>Peribacillus</taxon>
    </lineage>
</organism>
<dbReference type="AlphaFoldDB" id="A0A2N5MAT0"/>
<dbReference type="EMBL" id="PGUY01000007">
    <property type="protein sequence ID" value="PLT31437.1"/>
    <property type="molecule type" value="Genomic_DNA"/>
</dbReference>
<evidence type="ECO:0000313" key="3">
    <source>
        <dbReference type="Proteomes" id="UP000234748"/>
    </source>
</evidence>
<dbReference type="Pfam" id="PF14146">
    <property type="entry name" value="DUF4305"/>
    <property type="match status" value="1"/>
</dbReference>